<reference evidence="1 2" key="2">
    <citation type="journal article" date="2013" name="Int. J. Syst. Evol. Microbiol.">
        <title>Methylophaga nitratireducenticrescens sp. nov. and Methylophaga frappieri sp. nov., isolated from the biofilm of the methanol-fed denitrification system treating the seawater at the Montreal Biodome.</title>
        <authorList>
            <person name="Villeneuve C."/>
            <person name="Martineau C."/>
            <person name="Mauffrey F."/>
            <person name="Villemur R."/>
        </authorList>
    </citation>
    <scope>NUCLEOTIDE SEQUENCE [LARGE SCALE GENOMIC DNA]</scope>
    <source>
        <strain evidence="1 2">JAM1</strain>
    </source>
</reference>
<protein>
    <submittedName>
        <fullName evidence="1">Uncharacterized protein</fullName>
    </submittedName>
</protein>
<dbReference type="PATRIC" id="fig|754476.3.peg.163"/>
<dbReference type="RefSeq" id="WP_014705399.1">
    <property type="nucleotide sequence ID" value="NC_017857.3"/>
</dbReference>
<dbReference type="HOGENOM" id="CLU_2735408_0_0_6"/>
<dbReference type="STRING" id="754476.Q7A_164"/>
<proteinExistence type="predicted"/>
<dbReference type="OrthoDB" id="9930585at2"/>
<evidence type="ECO:0000313" key="2">
    <source>
        <dbReference type="Proteomes" id="UP000009144"/>
    </source>
</evidence>
<dbReference type="AlphaFoldDB" id="I1XF54"/>
<organism evidence="1 2">
    <name type="scientific">Methylophaga nitratireducenticrescens</name>
    <dbReference type="NCBI Taxonomy" id="754476"/>
    <lineage>
        <taxon>Bacteria</taxon>
        <taxon>Pseudomonadati</taxon>
        <taxon>Pseudomonadota</taxon>
        <taxon>Gammaproteobacteria</taxon>
        <taxon>Thiotrichales</taxon>
        <taxon>Piscirickettsiaceae</taxon>
        <taxon>Methylophaga</taxon>
    </lineage>
</organism>
<keyword evidence="2" id="KW-1185">Reference proteome</keyword>
<accession>I1XF54</accession>
<evidence type="ECO:0000313" key="1">
    <source>
        <dbReference type="EMBL" id="AFI83023.1"/>
    </source>
</evidence>
<gene>
    <name evidence="1" type="ordered locus">Q7A_164</name>
</gene>
<name>I1XF54_METNJ</name>
<sequence length="71" mass="8254">MKKIRLNSILSFIAIIGLLINLALNLYAYFYIDPLSSSPLEEGWWTVWLPSYLVWMLFLTVASFLGVKRKD</sequence>
<dbReference type="EMBL" id="CP003390">
    <property type="protein sequence ID" value="AFI83023.1"/>
    <property type="molecule type" value="Genomic_DNA"/>
</dbReference>
<reference evidence="1 2" key="1">
    <citation type="journal article" date="2012" name="J. Bacteriol.">
        <title>Complete genome sequences of Methylophaga sp. strain JAM1 and Methylophaga sp. strain JAM7.</title>
        <authorList>
            <person name="Villeneuve C."/>
            <person name="Martineau C."/>
            <person name="Mauffrey F."/>
            <person name="Villemur R."/>
        </authorList>
    </citation>
    <scope>NUCLEOTIDE SEQUENCE [LARGE SCALE GENOMIC DNA]</scope>
    <source>
        <strain evidence="1 2">JAM1</strain>
    </source>
</reference>
<dbReference type="KEGG" id="mej:Q7A_164"/>
<dbReference type="Proteomes" id="UP000009144">
    <property type="component" value="Chromosome"/>
</dbReference>